<feature type="domain" description="Tudor" evidence="15">
    <location>
        <begin position="1196"/>
        <end position="1256"/>
    </location>
</feature>
<feature type="domain" description="Tudor" evidence="15">
    <location>
        <begin position="1014"/>
        <end position="1071"/>
    </location>
</feature>
<proteinExistence type="predicted"/>
<comment type="subunit">
    <text evidence="13">Interacts with MXD1, MXD3, MXD4, MXI1 and PIWIL1. Self-associates.</text>
</comment>
<dbReference type="CDD" id="cd20415">
    <property type="entry name" value="Tudor_TDRD4_rpt2"/>
    <property type="match status" value="1"/>
</dbReference>
<feature type="domain" description="Tudor" evidence="15">
    <location>
        <begin position="539"/>
        <end position="597"/>
    </location>
</feature>
<dbReference type="GeneTree" id="ENSGT00940000157559"/>
<keyword evidence="17" id="KW-1185">Reference proteome</keyword>
<reference evidence="16" key="2">
    <citation type="submission" date="2025-09" db="UniProtKB">
        <authorList>
            <consortium name="Ensembl"/>
        </authorList>
    </citation>
    <scope>IDENTIFICATION</scope>
</reference>
<evidence type="ECO:0000256" key="10">
    <source>
        <dbReference type="ARBA" id="ARBA00022871"/>
    </source>
</evidence>
<dbReference type="SUPFAM" id="SSF63748">
    <property type="entry name" value="Tudor/PWWP/MBT"/>
    <property type="match status" value="5"/>
</dbReference>
<evidence type="ECO:0000256" key="14">
    <source>
        <dbReference type="ARBA" id="ARBA00072636"/>
    </source>
</evidence>
<dbReference type="InterPro" id="IPR047847">
    <property type="entry name" value="RNF17-like_TUDOR_rpt2"/>
</dbReference>
<keyword evidence="9" id="KW-0862">Zinc</keyword>
<evidence type="ECO:0000256" key="11">
    <source>
        <dbReference type="ARBA" id="ARBA00023242"/>
    </source>
</evidence>
<evidence type="ECO:0000256" key="9">
    <source>
        <dbReference type="ARBA" id="ARBA00022833"/>
    </source>
</evidence>
<evidence type="ECO:0000256" key="1">
    <source>
        <dbReference type="ARBA" id="ARBA00004123"/>
    </source>
</evidence>
<keyword evidence="4" id="KW-0963">Cytoplasm</keyword>
<evidence type="ECO:0000259" key="15">
    <source>
        <dbReference type="PROSITE" id="PS50304"/>
    </source>
</evidence>
<dbReference type="PROSITE" id="PS50304">
    <property type="entry name" value="TUDOR"/>
    <property type="match status" value="4"/>
</dbReference>
<protein>
    <recommendedName>
        <fullName evidence="14">RING finger protein 17</fullName>
    </recommendedName>
</protein>
<dbReference type="InterPro" id="IPR047849">
    <property type="entry name" value="RNF17-like_TUDOR_rpt4"/>
</dbReference>
<dbReference type="FunFam" id="2.30.30.140:FF:000114">
    <property type="entry name" value="RING finger protein 17"/>
    <property type="match status" value="1"/>
</dbReference>
<dbReference type="Ensembl" id="ENSSPUT00000012508.1">
    <property type="protein sequence ID" value="ENSSPUP00000011722.1"/>
    <property type="gene ID" value="ENSSPUG00000008917.1"/>
</dbReference>
<comment type="subcellular location">
    <subcellularLocation>
        <location evidence="2">Cytoplasm</location>
    </subcellularLocation>
    <subcellularLocation>
        <location evidence="1">Nucleus</location>
    </subcellularLocation>
</comment>
<gene>
    <name evidence="16" type="primary">RNF17</name>
</gene>
<dbReference type="CDD" id="cd20417">
    <property type="entry name" value="Tudor_TDRD4_rpt4"/>
    <property type="match status" value="1"/>
</dbReference>
<keyword evidence="7" id="KW-0863">Zinc-finger</keyword>
<evidence type="ECO:0000256" key="12">
    <source>
        <dbReference type="ARBA" id="ARBA00057086"/>
    </source>
</evidence>
<name>A0A8D0GPR5_SPHPU</name>
<dbReference type="Gene3D" id="2.40.50.90">
    <property type="match status" value="4"/>
</dbReference>
<dbReference type="InterPro" id="IPR002999">
    <property type="entry name" value="Tudor"/>
</dbReference>
<dbReference type="CDD" id="cd20416">
    <property type="entry name" value="Tudor_TDRD4_rpt3"/>
    <property type="match status" value="1"/>
</dbReference>
<dbReference type="PANTHER" id="PTHR16442:SF1">
    <property type="entry name" value="RING FINGER PROTEIN 17"/>
    <property type="match status" value="1"/>
</dbReference>
<evidence type="ECO:0000256" key="2">
    <source>
        <dbReference type="ARBA" id="ARBA00004496"/>
    </source>
</evidence>
<evidence type="ECO:0000256" key="7">
    <source>
        <dbReference type="ARBA" id="ARBA00022771"/>
    </source>
</evidence>
<evidence type="ECO:0000313" key="17">
    <source>
        <dbReference type="Proteomes" id="UP000694392"/>
    </source>
</evidence>
<evidence type="ECO:0000256" key="13">
    <source>
        <dbReference type="ARBA" id="ARBA00062119"/>
    </source>
</evidence>
<accession>A0A8D0GPR5</accession>
<keyword evidence="3" id="KW-0217">Developmental protein</keyword>
<dbReference type="GO" id="GO:0007283">
    <property type="term" value="P:spermatogenesis"/>
    <property type="evidence" value="ECO:0007669"/>
    <property type="project" value="UniProtKB-KW"/>
</dbReference>
<dbReference type="GO" id="GO:0030154">
    <property type="term" value="P:cell differentiation"/>
    <property type="evidence" value="ECO:0007669"/>
    <property type="project" value="UniProtKB-KW"/>
</dbReference>
<evidence type="ECO:0000256" key="6">
    <source>
        <dbReference type="ARBA" id="ARBA00022737"/>
    </source>
</evidence>
<evidence type="ECO:0000256" key="5">
    <source>
        <dbReference type="ARBA" id="ARBA00022723"/>
    </source>
</evidence>
<feature type="domain" description="Tudor" evidence="15">
    <location>
        <begin position="775"/>
        <end position="834"/>
    </location>
</feature>
<dbReference type="PANTHER" id="PTHR16442">
    <property type="entry name" value="RING FINGER PROTEIN 17"/>
    <property type="match status" value="1"/>
</dbReference>
<dbReference type="Proteomes" id="UP000694392">
    <property type="component" value="Unplaced"/>
</dbReference>
<keyword evidence="11" id="KW-0539">Nucleus</keyword>
<dbReference type="GO" id="GO:0005737">
    <property type="term" value="C:cytoplasm"/>
    <property type="evidence" value="ECO:0007669"/>
    <property type="project" value="UniProtKB-SubCell"/>
</dbReference>
<dbReference type="GO" id="GO:0005634">
    <property type="term" value="C:nucleus"/>
    <property type="evidence" value="ECO:0007669"/>
    <property type="project" value="UniProtKB-SubCell"/>
</dbReference>
<dbReference type="Pfam" id="PF00567">
    <property type="entry name" value="TUDOR"/>
    <property type="match status" value="5"/>
</dbReference>
<dbReference type="GO" id="GO:0008270">
    <property type="term" value="F:zinc ion binding"/>
    <property type="evidence" value="ECO:0007669"/>
    <property type="project" value="UniProtKB-KW"/>
</dbReference>
<dbReference type="SMART" id="SM00333">
    <property type="entry name" value="TUDOR"/>
    <property type="match status" value="4"/>
</dbReference>
<dbReference type="SUPFAM" id="SSF50199">
    <property type="entry name" value="Staphylococcal nuclease"/>
    <property type="match status" value="1"/>
</dbReference>
<keyword evidence="6" id="KW-0677">Repeat</keyword>
<keyword evidence="5" id="KW-0479">Metal-binding</keyword>
<comment type="function">
    <text evidence="12">Seems to be involved in regulation of transcriptional activity of MYC. In vitro, inhibits DNA-binding activity of Mad-MAX heterodimers. Can recruit Mad transcriptional repressors (MXD1, MXD3, MXD4 and MXI1) to the cytoplasm. May be involved in spermiogenesis.</text>
</comment>
<keyword evidence="10" id="KW-0744">Spermatogenesis</keyword>
<dbReference type="InterPro" id="IPR047848">
    <property type="entry name" value="RNF17-like_TUDOR_rpt3"/>
</dbReference>
<evidence type="ECO:0000256" key="3">
    <source>
        <dbReference type="ARBA" id="ARBA00022473"/>
    </source>
</evidence>
<keyword evidence="8" id="KW-0221">Differentiation</keyword>
<evidence type="ECO:0000256" key="4">
    <source>
        <dbReference type="ARBA" id="ARBA00022490"/>
    </source>
</evidence>
<evidence type="ECO:0000256" key="8">
    <source>
        <dbReference type="ARBA" id="ARBA00022782"/>
    </source>
</evidence>
<sequence>LQTLPTLMVLSSIHRSVSVMTLTFVLRYSGRQRMPCGTVHSLKRKLHAELMRNTNKYIADIQTAKKCIEEKRNILDGAMKMAREFKVTPSLRTYCNFDQYISPSRYSFEESSRDAQTIHVLSMGEIPAYDTLCLENEKTEMLVKDYEAETLFLQELDVQLERETMQFQEVAAALPPKNITVVPHAMSSPDVIIEEIIGDDQESELVFTLLFLFWRLEHNTVGLQPYCSPELVFVSHVINPCHFYVRKYSQKKTAVVLEKKLTLLCHSKDSYPSPSDALELGARILVNSKEKGMWCRGTVTELIPLKRKSEREPSGPTKYNIYDVGVMQVFLIDFGNSEVLIVSRIGDVPVVRPEHIALQHSLVKDLCSVIRKPNHHSEAELKTIHPLALQCALKGIVPPNSNEGWGDDARTEFLRMVKNKTVLMKVFKEEGGVLIVDLQKPPTNKITDDMPVSLRDALVFMELARFQTQLPSSPENMPLQYCPPVLPQEMTEISIVVCHVNCPSDFYLQLTDSLDFLVLLKKIEEIYKNEGEDNLEILCPVQGQACIAKFEDGVWYRAQVIGLSGHQEVQVRYVDFGNTAKITLKDMRKIKYEFLSTPEKAISSKLAYVEPCKGANEWSSKAKERFEELTHEKFMLCSVTGILQDNVLSVELFESPNLPEKLSSSINGQLVKEGLASYVTGYTKSPATENNEVWDPSLAEILETETGETLNSKEIESLQNEDLGLLPNKELQVQISHVVSPNKIFVQLLSSENVLKSLQEKMDVTYEYSKMEPVQWENNMYCAVHTRDLKQWRRGQISKIVSENTVEVCLYDFGVKEMVNVTHLRKLEENLKTTKPLALECSLVDIRPTGGSDRWTATACDTISYYLTGAVANIIIQETDTIWPLPVKVFCKNEVGLFVDISEYLIKKGLAFKKRRYKAFFKKILLFHCQIFLELIPYVLTEHQLKQQVIVPRMEMAYKPPVIPSMDAFQAIVSCIGDDGTIYIIPKSQESALNKLMDDLQNKFKCLGLLDPYCWKKGEVCVVRGSDTMWYRGKVIEMVGGAIRVQYLDHGYVEKIPQCHLYPTMLYVDIPPFCIPCQLYSAVPIGNFWQEDAIGLLRELLTKRVVKMQIQKQPDDPWGKVLVDLYFDGMSLSFFMAHHKHCTVKEAHLILVFVQGLLLPEVETSVLPPYTYPSLPVPGEHFPIKVKHLISPNERFFLTEMPCLAEYNDGFWYRAKLIFIKEFDPLAIIVEFVDYGSTVKLPTSRLRQIPSQLMKYPAQTLKVLLSGFKPALYDAEKDRIHYCPEWSMEALWAMINCLEGKQLYASSLVTASLARQSVFLAEGDMYPSDPTDQCIESGLRQNFESTSAVLCVTTASYFIRALVK</sequence>
<evidence type="ECO:0000313" key="16">
    <source>
        <dbReference type="Ensembl" id="ENSSPUP00000011722.1"/>
    </source>
</evidence>
<dbReference type="CDD" id="cd20414">
    <property type="entry name" value="Tudor_TDRD4_rpt1"/>
    <property type="match status" value="1"/>
</dbReference>
<dbReference type="Gene3D" id="2.30.30.140">
    <property type="match status" value="5"/>
</dbReference>
<dbReference type="InterPro" id="IPR047845">
    <property type="entry name" value="RNF17-like_TUDOR_rpt1"/>
</dbReference>
<dbReference type="InterPro" id="IPR035437">
    <property type="entry name" value="SNase_OB-fold_sf"/>
</dbReference>
<organism evidence="16 17">
    <name type="scientific">Sphenodon punctatus</name>
    <name type="common">Tuatara</name>
    <name type="synonym">Hatteria punctata</name>
    <dbReference type="NCBI Taxonomy" id="8508"/>
    <lineage>
        <taxon>Eukaryota</taxon>
        <taxon>Metazoa</taxon>
        <taxon>Chordata</taxon>
        <taxon>Craniata</taxon>
        <taxon>Vertebrata</taxon>
        <taxon>Euteleostomi</taxon>
        <taxon>Lepidosauria</taxon>
        <taxon>Sphenodontia</taxon>
        <taxon>Sphenodontidae</taxon>
        <taxon>Sphenodon</taxon>
    </lineage>
</organism>
<reference evidence="16" key="1">
    <citation type="submission" date="2025-08" db="UniProtKB">
        <authorList>
            <consortium name="Ensembl"/>
        </authorList>
    </citation>
    <scope>IDENTIFICATION</scope>
</reference>